<feature type="compositionally biased region" description="Basic and acidic residues" evidence="1">
    <location>
        <begin position="95"/>
        <end position="104"/>
    </location>
</feature>
<dbReference type="InterPro" id="IPR027921">
    <property type="entry name" value="NOPCHAP1"/>
</dbReference>
<gene>
    <name evidence="2" type="ORF">TWF694_000889</name>
</gene>
<feature type="compositionally biased region" description="Acidic residues" evidence="1">
    <location>
        <begin position="236"/>
        <end position="250"/>
    </location>
</feature>
<evidence type="ECO:0000313" key="3">
    <source>
        <dbReference type="Proteomes" id="UP001365542"/>
    </source>
</evidence>
<keyword evidence="3" id="KW-1185">Reference proteome</keyword>
<dbReference type="AlphaFoldDB" id="A0AAV9XQA4"/>
<dbReference type="Proteomes" id="UP001365542">
    <property type="component" value="Unassembled WGS sequence"/>
</dbReference>
<proteinExistence type="predicted"/>
<accession>A0AAV9XQA4</accession>
<feature type="region of interest" description="Disordered" evidence="1">
    <location>
        <begin position="95"/>
        <end position="190"/>
    </location>
</feature>
<dbReference type="EMBL" id="JAVHJO010000001">
    <property type="protein sequence ID" value="KAK6544183.1"/>
    <property type="molecule type" value="Genomic_DNA"/>
</dbReference>
<organism evidence="2 3">
    <name type="scientific">Orbilia ellipsospora</name>
    <dbReference type="NCBI Taxonomy" id="2528407"/>
    <lineage>
        <taxon>Eukaryota</taxon>
        <taxon>Fungi</taxon>
        <taxon>Dikarya</taxon>
        <taxon>Ascomycota</taxon>
        <taxon>Pezizomycotina</taxon>
        <taxon>Orbiliomycetes</taxon>
        <taxon>Orbiliales</taxon>
        <taxon>Orbiliaceae</taxon>
        <taxon>Orbilia</taxon>
    </lineage>
</organism>
<comment type="caution">
    <text evidence="2">The sequence shown here is derived from an EMBL/GenBank/DDBJ whole genome shotgun (WGS) entry which is preliminary data.</text>
</comment>
<dbReference type="Pfam" id="PF15370">
    <property type="entry name" value="NOPCHAP1"/>
    <property type="match status" value="1"/>
</dbReference>
<feature type="compositionally biased region" description="Acidic residues" evidence="1">
    <location>
        <begin position="105"/>
        <end position="138"/>
    </location>
</feature>
<name>A0AAV9XQA4_9PEZI</name>
<evidence type="ECO:0000313" key="2">
    <source>
        <dbReference type="EMBL" id="KAK6544183.1"/>
    </source>
</evidence>
<evidence type="ECO:0000256" key="1">
    <source>
        <dbReference type="SAM" id="MobiDB-lite"/>
    </source>
</evidence>
<reference evidence="2 3" key="1">
    <citation type="submission" date="2019-10" db="EMBL/GenBank/DDBJ databases">
        <authorList>
            <person name="Palmer J.M."/>
        </authorList>
    </citation>
    <scope>NUCLEOTIDE SEQUENCE [LARGE SCALE GENOMIC DNA]</scope>
    <source>
        <strain evidence="2 3">TWF694</strain>
    </source>
</reference>
<feature type="region of interest" description="Disordered" evidence="1">
    <location>
        <begin position="230"/>
        <end position="255"/>
    </location>
</feature>
<protein>
    <submittedName>
        <fullName evidence="2">Uncharacterized protein</fullName>
    </submittedName>
</protein>
<dbReference type="GO" id="GO:0000492">
    <property type="term" value="P:box C/D snoRNP assembly"/>
    <property type="evidence" value="ECO:0007669"/>
    <property type="project" value="InterPro"/>
</dbReference>
<sequence length="270" mass="29458">MVVKRSISSPVALATDSTVAAVTVSTTATTTSDEIITLPISKKPRIGFQPPGEFSGPINPDSLLAGATDLRNRLASFLPSLKAADELLEREKLAGRIAERRIEIDSDSEDGSNSDSEDLESDDEDDSEEDDEQDEDGESAPAVKPIAEVLISNLLNPPDGDASRSANGNGSDLPPQLKLKHRKKKNKQPYIEMNLGLGVLEELKPSENDDGDKELDERRELVSRILELRRLQQEANMDDESDSDGSDGDEVEKLIIPEEGKKKVVIEELE</sequence>
<feature type="compositionally biased region" description="Basic residues" evidence="1">
    <location>
        <begin position="178"/>
        <end position="187"/>
    </location>
</feature>